<keyword evidence="3" id="KW-0285">Flavoprotein</keyword>
<evidence type="ECO:0000256" key="3">
    <source>
        <dbReference type="ARBA" id="ARBA00022630"/>
    </source>
</evidence>
<dbReference type="PRINTS" id="PR00368">
    <property type="entry name" value="FADPNR"/>
</dbReference>
<protein>
    <submittedName>
        <fullName evidence="7">Pyridine nucleotide-disulfide oxidoreductase</fullName>
    </submittedName>
</protein>
<organism evidence="7 8">
    <name type="scientific">Streptomyces ipomoeae 91-03</name>
    <dbReference type="NCBI Taxonomy" id="698759"/>
    <lineage>
        <taxon>Bacteria</taxon>
        <taxon>Bacillati</taxon>
        <taxon>Actinomycetota</taxon>
        <taxon>Actinomycetes</taxon>
        <taxon>Kitasatosporales</taxon>
        <taxon>Streptomycetaceae</taxon>
        <taxon>Streptomyces</taxon>
    </lineage>
</organism>
<evidence type="ECO:0000256" key="2">
    <source>
        <dbReference type="ARBA" id="ARBA00005272"/>
    </source>
</evidence>
<evidence type="ECO:0000313" key="8">
    <source>
        <dbReference type="Proteomes" id="UP000010411"/>
    </source>
</evidence>
<dbReference type="PANTHER" id="PTHR42913:SF3">
    <property type="entry name" value="64 KDA MITOCHONDRIAL NADH DEHYDROGENASE (EUROFUNG)"/>
    <property type="match status" value="1"/>
</dbReference>
<gene>
    <name evidence="7" type="ORF">STRIP9103_05628</name>
</gene>
<dbReference type="PANTHER" id="PTHR42913">
    <property type="entry name" value="APOPTOSIS-INDUCING FACTOR 1"/>
    <property type="match status" value="1"/>
</dbReference>
<dbReference type="GO" id="GO:0003955">
    <property type="term" value="F:NAD(P)H dehydrogenase (quinone) activity"/>
    <property type="evidence" value="ECO:0007669"/>
    <property type="project" value="TreeGrafter"/>
</dbReference>
<dbReference type="Proteomes" id="UP000010411">
    <property type="component" value="Unassembled WGS sequence"/>
</dbReference>
<dbReference type="GO" id="GO:0019646">
    <property type="term" value="P:aerobic electron transport chain"/>
    <property type="evidence" value="ECO:0007669"/>
    <property type="project" value="TreeGrafter"/>
</dbReference>
<dbReference type="EMBL" id="AEJC01000061">
    <property type="protein sequence ID" value="EKX68691.1"/>
    <property type="molecule type" value="Genomic_DNA"/>
</dbReference>
<dbReference type="PRINTS" id="PR00411">
    <property type="entry name" value="PNDRDTASEI"/>
</dbReference>
<evidence type="ECO:0000256" key="5">
    <source>
        <dbReference type="ARBA" id="ARBA00023002"/>
    </source>
</evidence>
<dbReference type="InterPro" id="IPR036188">
    <property type="entry name" value="FAD/NAD-bd_sf"/>
</dbReference>
<dbReference type="InterPro" id="IPR023753">
    <property type="entry name" value="FAD/NAD-binding_dom"/>
</dbReference>
<comment type="caution">
    <text evidence="7">The sequence shown here is derived from an EMBL/GenBank/DDBJ whole genome shotgun (WGS) entry which is preliminary data.</text>
</comment>
<name>L1L6K5_9ACTN</name>
<keyword evidence="8" id="KW-1185">Reference proteome</keyword>
<evidence type="ECO:0000256" key="1">
    <source>
        <dbReference type="ARBA" id="ARBA00001974"/>
    </source>
</evidence>
<dbReference type="PATRIC" id="fig|698759.3.peg.770"/>
<dbReference type="Pfam" id="PF07992">
    <property type="entry name" value="Pyr_redox_2"/>
    <property type="match status" value="1"/>
</dbReference>
<proteinExistence type="inferred from homology"/>
<evidence type="ECO:0000313" key="7">
    <source>
        <dbReference type="EMBL" id="EKX68691.1"/>
    </source>
</evidence>
<evidence type="ECO:0000259" key="6">
    <source>
        <dbReference type="Pfam" id="PF07992"/>
    </source>
</evidence>
<dbReference type="Gene3D" id="3.50.50.100">
    <property type="match status" value="1"/>
</dbReference>
<dbReference type="AlphaFoldDB" id="L1L6K5"/>
<dbReference type="SUPFAM" id="SSF51905">
    <property type="entry name" value="FAD/NAD(P)-binding domain"/>
    <property type="match status" value="1"/>
</dbReference>
<dbReference type="InterPro" id="IPR051169">
    <property type="entry name" value="NADH-Q_oxidoreductase"/>
</dbReference>
<comment type="similarity">
    <text evidence="2">Belongs to the NADH dehydrogenase family.</text>
</comment>
<sequence length="531" mass="56410">MLKRAQEIADLGMGEADVSAIPPRRPAELSRYGVDGKASLLKRHDDSRRLATLPATATCLTTRAVDDALDLPAVLIVTKPPARAASRTPSTTFRRAPIRTVSRVTSGPCHVQAACSHLVGVSKRAEEDGTMSARQETSTANAHRVAILGAGYAGMAAAVQLAARAKRHEDVQVTVVNAQERFTERMRLHMTATGQRLAELSIPELLEGTGARFVRGWVTAVDADAKTVRIDDDRVLHYDTLVYGLGGVADTSAVPGAEDHAYTLSSAQDAESLADRLAWLGSGTVVVAGSGLTGIESAAEIAERHPRLNVVLLGRQEPGAAMSPKAKAYLRAALDRLGVQVRVGVEVAKVLPDAVELAGGESIAADAVLWTSGTRVSRLAVAAGLAVDERGRIVTDAALRSVSHPDVYAIGDAAAIRQGYGVMHGTCQGGMPSGVHAALSIDRVLKGKQPKPFRFGYYHTPVSLGRGDAVVQFTRPDDSPRRICLTGRMAVRYKETVTASPWPTYGRMTKMPASGAFWPRGGRFTRVRGAK</sequence>
<evidence type="ECO:0000256" key="4">
    <source>
        <dbReference type="ARBA" id="ARBA00022827"/>
    </source>
</evidence>
<keyword evidence="4" id="KW-0274">FAD</keyword>
<keyword evidence="5" id="KW-0560">Oxidoreductase</keyword>
<comment type="cofactor">
    <cofactor evidence="1">
        <name>FAD</name>
        <dbReference type="ChEBI" id="CHEBI:57692"/>
    </cofactor>
</comment>
<accession>L1L6K5</accession>
<reference evidence="7 8" key="1">
    <citation type="submission" date="2012-11" db="EMBL/GenBank/DDBJ databases">
        <authorList>
            <person name="Huguet-Tapia J.C."/>
            <person name="Durkin A.S."/>
            <person name="Pettis G.S."/>
            <person name="Badger J.H."/>
        </authorList>
    </citation>
    <scope>NUCLEOTIDE SEQUENCE [LARGE SCALE GENOMIC DNA]</scope>
    <source>
        <strain evidence="7 8">91-03</strain>
    </source>
</reference>
<feature type="domain" description="FAD/NAD(P)-binding" evidence="6">
    <location>
        <begin position="144"/>
        <end position="419"/>
    </location>
</feature>